<accession>A0A0V0SAP6</accession>
<proteinExistence type="predicted"/>
<comment type="caution">
    <text evidence="2">The sequence shown here is derived from an EMBL/GenBank/DDBJ whole genome shotgun (WGS) entry which is preliminary data.</text>
</comment>
<dbReference type="EMBL" id="JYDL01000021">
    <property type="protein sequence ID" value="KRX23789.1"/>
    <property type="molecule type" value="Genomic_DNA"/>
</dbReference>
<evidence type="ECO:0000256" key="1">
    <source>
        <dbReference type="SAM" id="Phobius"/>
    </source>
</evidence>
<organism evidence="2 3">
    <name type="scientific">Trichinella nelsoni</name>
    <dbReference type="NCBI Taxonomy" id="6336"/>
    <lineage>
        <taxon>Eukaryota</taxon>
        <taxon>Metazoa</taxon>
        <taxon>Ecdysozoa</taxon>
        <taxon>Nematoda</taxon>
        <taxon>Enoplea</taxon>
        <taxon>Dorylaimia</taxon>
        <taxon>Trichinellida</taxon>
        <taxon>Trichinellidae</taxon>
        <taxon>Trichinella</taxon>
    </lineage>
</organism>
<dbReference type="AlphaFoldDB" id="A0A0V0SAP6"/>
<feature type="transmembrane region" description="Helical" evidence="1">
    <location>
        <begin position="46"/>
        <end position="67"/>
    </location>
</feature>
<keyword evidence="1" id="KW-1133">Transmembrane helix</keyword>
<name>A0A0V0SAP6_9BILA</name>
<dbReference type="Proteomes" id="UP000054630">
    <property type="component" value="Unassembled WGS sequence"/>
</dbReference>
<protein>
    <submittedName>
        <fullName evidence="2">Uncharacterized protein</fullName>
    </submittedName>
</protein>
<gene>
    <name evidence="2" type="ORF">T07_7001</name>
</gene>
<keyword evidence="1" id="KW-0472">Membrane</keyword>
<keyword evidence="3" id="KW-1185">Reference proteome</keyword>
<sequence>MLKKKKKIMFAYLILSVPFRFAVETLMWNFGIWSAAQRSQNAISTFMQCAIACIVEPVVSLLISRVIRLELSNISILRHPSHHRPMLSSLSILANFSSSIELIPGYIAAVYGSLKISTRSLSMLSAQLEE</sequence>
<keyword evidence="1" id="KW-0812">Transmembrane</keyword>
<evidence type="ECO:0000313" key="2">
    <source>
        <dbReference type="EMBL" id="KRX23789.1"/>
    </source>
</evidence>
<evidence type="ECO:0000313" key="3">
    <source>
        <dbReference type="Proteomes" id="UP000054630"/>
    </source>
</evidence>
<reference evidence="2 3" key="1">
    <citation type="submission" date="2015-01" db="EMBL/GenBank/DDBJ databases">
        <title>Evolution of Trichinella species and genotypes.</title>
        <authorList>
            <person name="Korhonen P.K."/>
            <person name="Edoardo P."/>
            <person name="Giuseppe L.R."/>
            <person name="Gasser R.B."/>
        </authorList>
    </citation>
    <scope>NUCLEOTIDE SEQUENCE [LARGE SCALE GENOMIC DNA]</scope>
    <source>
        <strain evidence="2">ISS37</strain>
    </source>
</reference>